<evidence type="ECO:0000313" key="1">
    <source>
        <dbReference type="EMBL" id="KOG89921.1"/>
    </source>
</evidence>
<protein>
    <submittedName>
        <fullName evidence="1">Membrane protein</fullName>
    </submittedName>
</protein>
<evidence type="ECO:0000313" key="2">
    <source>
        <dbReference type="Proteomes" id="UP000037020"/>
    </source>
</evidence>
<accession>A0ABR5J9Z9</accession>
<proteinExistence type="predicted"/>
<feature type="non-terminal residue" evidence="1">
    <location>
        <position position="99"/>
    </location>
</feature>
<dbReference type="EMBL" id="LGUT01000964">
    <property type="protein sequence ID" value="KOG89921.1"/>
    <property type="molecule type" value="Genomic_DNA"/>
</dbReference>
<organism evidence="1 2">
    <name type="scientific">Streptomyces varsoviensis</name>
    <dbReference type="NCBI Taxonomy" id="67373"/>
    <lineage>
        <taxon>Bacteria</taxon>
        <taxon>Bacillati</taxon>
        <taxon>Actinomycetota</taxon>
        <taxon>Actinomycetes</taxon>
        <taxon>Kitasatosporales</taxon>
        <taxon>Streptomycetaceae</taxon>
        <taxon>Streptomyces</taxon>
    </lineage>
</organism>
<keyword evidence="2" id="KW-1185">Reference proteome</keyword>
<name>A0ABR5J9Z9_9ACTN</name>
<reference evidence="1 2" key="1">
    <citation type="submission" date="2015-07" db="EMBL/GenBank/DDBJ databases">
        <authorList>
            <person name="Ju K.-S."/>
            <person name="Doroghazi J.R."/>
            <person name="Metcalf W.W."/>
        </authorList>
    </citation>
    <scope>NUCLEOTIDE SEQUENCE [LARGE SCALE GENOMIC DNA]</scope>
    <source>
        <strain evidence="1 2">NRRL B-3589</strain>
    </source>
</reference>
<gene>
    <name evidence="1" type="ORF">ADK38_11570</name>
</gene>
<comment type="caution">
    <text evidence="1">The sequence shown here is derived from an EMBL/GenBank/DDBJ whole genome shotgun (WGS) entry which is preliminary data.</text>
</comment>
<sequence>MCIRDRRTPFDAAFAAVLLFTTTSRVISPQYVVWLIGLAAVCLTTRTTRQRLPAVLVLIAAPLTQLEFPVWFSHVSHSDWQGVVPLALRNGLLVAATVI</sequence>
<dbReference type="Proteomes" id="UP000037020">
    <property type="component" value="Unassembled WGS sequence"/>
</dbReference>